<dbReference type="EMBL" id="JAALLS010000002">
    <property type="protein sequence ID" value="NGP87267.1"/>
    <property type="molecule type" value="Genomic_DNA"/>
</dbReference>
<keyword evidence="5" id="KW-0812">Transmembrane</keyword>
<evidence type="ECO:0000256" key="4">
    <source>
        <dbReference type="SAM" id="MobiDB-lite"/>
    </source>
</evidence>
<dbReference type="Proteomes" id="UP000479132">
    <property type="component" value="Unassembled WGS sequence"/>
</dbReference>
<dbReference type="InterPro" id="IPR000119">
    <property type="entry name" value="Hist_DNA-bd"/>
</dbReference>
<evidence type="ECO:0000256" key="2">
    <source>
        <dbReference type="ARBA" id="ARBA00023067"/>
    </source>
</evidence>
<dbReference type="SUPFAM" id="SSF110997">
    <property type="entry name" value="Sporulation related repeat"/>
    <property type="match status" value="1"/>
</dbReference>
<dbReference type="Gene3D" id="3.30.70.1070">
    <property type="entry name" value="Sporulation related repeat"/>
    <property type="match status" value="1"/>
</dbReference>
<dbReference type="Pfam" id="PF05036">
    <property type="entry name" value="SPOR"/>
    <property type="match status" value="1"/>
</dbReference>
<dbReference type="GO" id="GO:0003677">
    <property type="term" value="F:DNA binding"/>
    <property type="evidence" value="ECO:0007669"/>
    <property type="project" value="UniProtKB-KW"/>
</dbReference>
<comment type="similarity">
    <text evidence="1">Belongs to the bacterial histone-like protein family.</text>
</comment>
<feature type="region of interest" description="Disordered" evidence="4">
    <location>
        <begin position="225"/>
        <end position="286"/>
    </location>
</feature>
<dbReference type="InterPro" id="IPR010992">
    <property type="entry name" value="IHF-like_DNA-bd_dom_sf"/>
</dbReference>
<keyword evidence="8" id="KW-1185">Reference proteome</keyword>
<feature type="compositionally biased region" description="Acidic residues" evidence="4">
    <location>
        <begin position="116"/>
        <end position="130"/>
    </location>
</feature>
<dbReference type="RefSeq" id="WP_165265855.1">
    <property type="nucleotide sequence ID" value="NZ_JAALLS010000002.1"/>
</dbReference>
<proteinExistence type="inferred from homology"/>
<comment type="caution">
    <text evidence="7">The sequence shown here is derived from an EMBL/GenBank/DDBJ whole genome shotgun (WGS) entry which is preliminary data.</text>
</comment>
<evidence type="ECO:0000313" key="8">
    <source>
        <dbReference type="Proteomes" id="UP000479132"/>
    </source>
</evidence>
<dbReference type="PANTHER" id="PTHR33175:SF3">
    <property type="entry name" value="DNA-BINDING PROTEIN HU-BETA"/>
    <property type="match status" value="1"/>
</dbReference>
<keyword evidence="5" id="KW-1133">Transmembrane helix</keyword>
<evidence type="ECO:0000313" key="7">
    <source>
        <dbReference type="EMBL" id="NGP87267.1"/>
    </source>
</evidence>
<evidence type="ECO:0000256" key="3">
    <source>
        <dbReference type="ARBA" id="ARBA00023125"/>
    </source>
</evidence>
<dbReference type="GO" id="GO:0005829">
    <property type="term" value="C:cytosol"/>
    <property type="evidence" value="ECO:0007669"/>
    <property type="project" value="TreeGrafter"/>
</dbReference>
<dbReference type="GO" id="GO:0030261">
    <property type="term" value="P:chromosome condensation"/>
    <property type="evidence" value="ECO:0007669"/>
    <property type="project" value="UniProtKB-KW"/>
</dbReference>
<feature type="compositionally biased region" description="Polar residues" evidence="4">
    <location>
        <begin position="225"/>
        <end position="239"/>
    </location>
</feature>
<dbReference type="InterPro" id="IPR036680">
    <property type="entry name" value="SPOR-like_sf"/>
</dbReference>
<gene>
    <name evidence="7" type="ORF">G3569_02780</name>
</gene>
<protein>
    <recommendedName>
        <fullName evidence="6">SPOR domain-containing protein</fullName>
    </recommendedName>
</protein>
<dbReference type="PROSITE" id="PS51724">
    <property type="entry name" value="SPOR"/>
    <property type="match status" value="1"/>
</dbReference>
<dbReference type="AlphaFoldDB" id="A0A6M1SZZ7"/>
<sequence>MTIDKEQLIELLVEKTGLEHDQVKGQLSKLIQRIQQAAEEGKTFEIENFGTFGMEEGVLQFTPADRLETEINNKYAGMKPIELIGAFKEPEGDEIPDVSEMEIEQGEKAWSFDRDAAEEEEKQAEPDSEPVPEQAEIEKVPGQEPVDEEAQEEFEELINADQVDEAQPSPQKQEEATDEPVVAKGEDKDPIGRLLIAAVVLLAVGIGSLLMYDMGMFQELGLTNKESPSQTAEQSQALDNTDRDEDRTTEQPVIRSEPKGKDPVSNGEGAKEAPGDNQQGYGLEGEFNPSVNNGYMIVVHSMRDKQQAKANRQELREKGYRTSINEASVQGTTYYRVGIGQFETIEDAQNAISKIPEPYRSNNFIKRIQ</sequence>
<dbReference type="GO" id="GO:0042834">
    <property type="term" value="F:peptidoglycan binding"/>
    <property type="evidence" value="ECO:0007669"/>
    <property type="project" value="InterPro"/>
</dbReference>
<accession>A0A6M1SZZ7</accession>
<evidence type="ECO:0000259" key="6">
    <source>
        <dbReference type="PROSITE" id="PS51724"/>
    </source>
</evidence>
<dbReference type="GO" id="GO:0030527">
    <property type="term" value="F:structural constituent of chromatin"/>
    <property type="evidence" value="ECO:0007669"/>
    <property type="project" value="InterPro"/>
</dbReference>
<evidence type="ECO:0000256" key="1">
    <source>
        <dbReference type="ARBA" id="ARBA00010529"/>
    </source>
</evidence>
<keyword evidence="5" id="KW-0472">Membrane</keyword>
<feature type="compositionally biased region" description="Basic and acidic residues" evidence="4">
    <location>
        <begin position="240"/>
        <end position="249"/>
    </location>
</feature>
<dbReference type="SUPFAM" id="SSF47729">
    <property type="entry name" value="IHF-like DNA-binding proteins"/>
    <property type="match status" value="1"/>
</dbReference>
<name>A0A6M1SZZ7_9BACT</name>
<keyword evidence="2" id="KW-0226">DNA condensation</keyword>
<dbReference type="PANTHER" id="PTHR33175">
    <property type="entry name" value="DNA-BINDING PROTEIN HU"/>
    <property type="match status" value="1"/>
</dbReference>
<feature type="region of interest" description="Disordered" evidence="4">
    <location>
        <begin position="114"/>
        <end position="185"/>
    </location>
</feature>
<reference evidence="7 8" key="1">
    <citation type="submission" date="2020-02" db="EMBL/GenBank/DDBJ databases">
        <title>Aliifodinibius halophilus 2W32, complete genome.</title>
        <authorList>
            <person name="Li Y."/>
            <person name="Wu S."/>
        </authorList>
    </citation>
    <scope>NUCLEOTIDE SEQUENCE [LARGE SCALE GENOMIC DNA]</scope>
    <source>
        <strain evidence="7 8">2W32</strain>
    </source>
</reference>
<feature type="transmembrane region" description="Helical" evidence="5">
    <location>
        <begin position="194"/>
        <end position="212"/>
    </location>
</feature>
<feature type="compositionally biased region" description="Acidic residues" evidence="4">
    <location>
        <begin position="145"/>
        <end position="164"/>
    </location>
</feature>
<dbReference type="Pfam" id="PF00216">
    <property type="entry name" value="Bac_DNA_binding"/>
    <property type="match status" value="1"/>
</dbReference>
<organism evidence="7 8">
    <name type="scientific">Fodinibius halophilus</name>
    <dbReference type="NCBI Taxonomy" id="1736908"/>
    <lineage>
        <taxon>Bacteria</taxon>
        <taxon>Pseudomonadati</taxon>
        <taxon>Balneolota</taxon>
        <taxon>Balneolia</taxon>
        <taxon>Balneolales</taxon>
        <taxon>Balneolaceae</taxon>
        <taxon>Fodinibius</taxon>
    </lineage>
</organism>
<keyword evidence="3" id="KW-0238">DNA-binding</keyword>
<feature type="domain" description="SPOR" evidence="6">
    <location>
        <begin position="289"/>
        <end position="368"/>
    </location>
</feature>
<dbReference type="Gene3D" id="4.10.520.10">
    <property type="entry name" value="IHF-like DNA-binding proteins"/>
    <property type="match status" value="1"/>
</dbReference>
<evidence type="ECO:0000256" key="5">
    <source>
        <dbReference type="SAM" id="Phobius"/>
    </source>
</evidence>
<dbReference type="InterPro" id="IPR007730">
    <property type="entry name" value="SPOR-like_dom"/>
</dbReference>